<protein>
    <recommendedName>
        <fullName evidence="7">Thioredoxin domain-containing protein</fullName>
    </recommendedName>
</protein>
<dbReference type="PANTHER" id="PTHR43601">
    <property type="entry name" value="THIOREDOXIN, MITOCHONDRIAL"/>
    <property type="match status" value="1"/>
</dbReference>
<evidence type="ECO:0000256" key="1">
    <source>
        <dbReference type="ARBA" id="ARBA00008987"/>
    </source>
</evidence>
<keyword evidence="4" id="KW-1015">Disulfide bond</keyword>
<dbReference type="EMBL" id="OU503038">
    <property type="protein sequence ID" value="CAI9757665.1"/>
    <property type="molecule type" value="Genomic_DNA"/>
</dbReference>
<name>A0AAD1YXQ4_9LAMI</name>
<dbReference type="Gene3D" id="3.40.30.10">
    <property type="entry name" value="Glutaredoxin"/>
    <property type="match status" value="1"/>
</dbReference>
<keyword evidence="5" id="KW-0676">Redox-active center</keyword>
<evidence type="ECO:0000313" key="9">
    <source>
        <dbReference type="Proteomes" id="UP000834106"/>
    </source>
</evidence>
<dbReference type="PANTHER" id="PTHR43601:SF16">
    <property type="entry name" value="THIOREDOXIN-LIKE 2-1, CHLOROPLASTIC"/>
    <property type="match status" value="1"/>
</dbReference>
<dbReference type="SUPFAM" id="SSF52833">
    <property type="entry name" value="Thioredoxin-like"/>
    <property type="match status" value="1"/>
</dbReference>
<dbReference type="GO" id="GO:0009507">
    <property type="term" value="C:chloroplast"/>
    <property type="evidence" value="ECO:0007669"/>
    <property type="project" value="TreeGrafter"/>
</dbReference>
<dbReference type="CDD" id="cd02947">
    <property type="entry name" value="TRX_family"/>
    <property type="match status" value="1"/>
</dbReference>
<evidence type="ECO:0000313" key="8">
    <source>
        <dbReference type="EMBL" id="CAI9757665.1"/>
    </source>
</evidence>
<dbReference type="Pfam" id="PF00085">
    <property type="entry name" value="Thioredoxin"/>
    <property type="match status" value="1"/>
</dbReference>
<dbReference type="FunFam" id="3.40.30.10:FF:000199">
    <property type="entry name" value="Thioredoxin-like 1-2, chloroplastic"/>
    <property type="match status" value="1"/>
</dbReference>
<dbReference type="Proteomes" id="UP000834106">
    <property type="component" value="Chromosome 3"/>
</dbReference>
<evidence type="ECO:0000256" key="2">
    <source>
        <dbReference type="ARBA" id="ARBA00022448"/>
    </source>
</evidence>
<dbReference type="PROSITE" id="PS51352">
    <property type="entry name" value="THIOREDOXIN_2"/>
    <property type="match status" value="1"/>
</dbReference>
<sequence>MEEDSKLGEVVEEISKLDHKNVGYIYSSAVTAGEDGGDRREGRSTSYFSAANSWIDCPQRFPYPTLFCCSSSKSRQQILLPLFQNNIFACGGGFLPLVLFCFTLLQPRLPIHRSILFPHPMGLPGPQLPSRSQLSCCVEDLPAESEIVMRLISASVASSLFLLSNCNLGLWNREFSCSFAVKPFYYARRRGFFLFKVVEKVQVRATAAETDQPNWWEKNAGPNMIDIHSTEEFLDALSQAGDRLVIVEFFGAWCASCRALFPKVCRIAEQHPEIIFLKVNFDENKSLCKSLNIKVLPYFHFYRGADCLLESFSCSLAKLQKLKDAIATHNKARYSECPLKDNGDGRQDLPVTSAVPEDKEL</sequence>
<keyword evidence="3" id="KW-0249">Electron transport</keyword>
<proteinExistence type="inferred from homology"/>
<dbReference type="AlphaFoldDB" id="A0AAD1YXQ4"/>
<evidence type="ECO:0000259" key="7">
    <source>
        <dbReference type="PROSITE" id="PS51352"/>
    </source>
</evidence>
<accession>A0AAD1YXQ4</accession>
<dbReference type="GO" id="GO:0045454">
    <property type="term" value="P:cell redox homeostasis"/>
    <property type="evidence" value="ECO:0007669"/>
    <property type="project" value="TreeGrafter"/>
</dbReference>
<dbReference type="InterPro" id="IPR013766">
    <property type="entry name" value="Thioredoxin_domain"/>
</dbReference>
<keyword evidence="2" id="KW-0813">Transport</keyword>
<dbReference type="InterPro" id="IPR017937">
    <property type="entry name" value="Thioredoxin_CS"/>
</dbReference>
<dbReference type="InterPro" id="IPR036249">
    <property type="entry name" value="Thioredoxin-like_sf"/>
</dbReference>
<evidence type="ECO:0000256" key="6">
    <source>
        <dbReference type="SAM" id="MobiDB-lite"/>
    </source>
</evidence>
<keyword evidence="9" id="KW-1185">Reference proteome</keyword>
<gene>
    <name evidence="8" type="ORF">FPE_LOCUS5095</name>
</gene>
<evidence type="ECO:0000256" key="3">
    <source>
        <dbReference type="ARBA" id="ARBA00022982"/>
    </source>
</evidence>
<feature type="region of interest" description="Disordered" evidence="6">
    <location>
        <begin position="338"/>
        <end position="361"/>
    </location>
</feature>
<feature type="domain" description="Thioredoxin" evidence="7">
    <location>
        <begin position="201"/>
        <end position="348"/>
    </location>
</feature>
<evidence type="ECO:0000256" key="5">
    <source>
        <dbReference type="ARBA" id="ARBA00023284"/>
    </source>
</evidence>
<dbReference type="PROSITE" id="PS00194">
    <property type="entry name" value="THIOREDOXIN_1"/>
    <property type="match status" value="1"/>
</dbReference>
<feature type="compositionally biased region" description="Basic and acidic residues" evidence="6">
    <location>
        <begin position="338"/>
        <end position="347"/>
    </location>
</feature>
<organism evidence="8 9">
    <name type="scientific">Fraxinus pennsylvanica</name>
    <dbReference type="NCBI Taxonomy" id="56036"/>
    <lineage>
        <taxon>Eukaryota</taxon>
        <taxon>Viridiplantae</taxon>
        <taxon>Streptophyta</taxon>
        <taxon>Embryophyta</taxon>
        <taxon>Tracheophyta</taxon>
        <taxon>Spermatophyta</taxon>
        <taxon>Magnoliopsida</taxon>
        <taxon>eudicotyledons</taxon>
        <taxon>Gunneridae</taxon>
        <taxon>Pentapetalae</taxon>
        <taxon>asterids</taxon>
        <taxon>lamiids</taxon>
        <taxon>Lamiales</taxon>
        <taxon>Oleaceae</taxon>
        <taxon>Oleeae</taxon>
        <taxon>Fraxinus</taxon>
    </lineage>
</organism>
<reference evidence="8" key="1">
    <citation type="submission" date="2023-05" db="EMBL/GenBank/DDBJ databases">
        <authorList>
            <person name="Huff M."/>
        </authorList>
    </citation>
    <scope>NUCLEOTIDE SEQUENCE</scope>
</reference>
<comment type="similarity">
    <text evidence="1">Belongs to the thioredoxin family.</text>
</comment>
<evidence type="ECO:0000256" key="4">
    <source>
        <dbReference type="ARBA" id="ARBA00023157"/>
    </source>
</evidence>